<accession>A0AAV9QHR2</accession>
<feature type="transmembrane region" description="Helical" evidence="10">
    <location>
        <begin position="6"/>
        <end position="27"/>
    </location>
</feature>
<keyword evidence="3" id="KW-0589">Pheromone response</keyword>
<protein>
    <submittedName>
        <fullName evidence="11">A-factor receptor</fullName>
    </submittedName>
</protein>
<dbReference type="Proteomes" id="UP001345827">
    <property type="component" value="Unassembled WGS sequence"/>
</dbReference>
<keyword evidence="6" id="KW-0297">G-protein coupled receptor</keyword>
<name>A0AAV9QHR2_9PEZI</name>
<evidence type="ECO:0000256" key="8">
    <source>
        <dbReference type="ARBA" id="ARBA00023170"/>
    </source>
</evidence>
<feature type="transmembrane region" description="Helical" evidence="10">
    <location>
        <begin position="119"/>
        <end position="140"/>
    </location>
</feature>
<dbReference type="Pfam" id="PF02076">
    <property type="entry name" value="STE3"/>
    <property type="match status" value="1"/>
</dbReference>
<evidence type="ECO:0000256" key="2">
    <source>
        <dbReference type="ARBA" id="ARBA00011085"/>
    </source>
</evidence>
<dbReference type="AlphaFoldDB" id="A0AAV9QHR2"/>
<evidence type="ECO:0000313" key="12">
    <source>
        <dbReference type="Proteomes" id="UP001345827"/>
    </source>
</evidence>
<feature type="transmembrane region" description="Helical" evidence="10">
    <location>
        <begin position="211"/>
        <end position="234"/>
    </location>
</feature>
<dbReference type="GO" id="GO:0000750">
    <property type="term" value="P:pheromone-dependent signal transduction involved in conjugation with cellular fusion"/>
    <property type="evidence" value="ECO:0007669"/>
    <property type="project" value="TreeGrafter"/>
</dbReference>
<keyword evidence="9" id="KW-0807">Transducer</keyword>
<evidence type="ECO:0000313" key="11">
    <source>
        <dbReference type="EMBL" id="KAK5542572.1"/>
    </source>
</evidence>
<dbReference type="PANTHER" id="PTHR28097">
    <property type="entry name" value="PHEROMONE A FACTOR RECEPTOR"/>
    <property type="match status" value="1"/>
</dbReference>
<sequence length="313" mass="35799">MDYLAYSVTFAILAFMACLACVPPLLIHIKAKNLAAIVLTLGIAILCFLNALNALIWHSGDQDTWWDGKILCDIEVKLYIGQGVSVDGVILCLFRQIAAILDTEHISLAPSRQQRKITLVIEICLCVVLPSLVMATQYVVQRPRYWVRRIAGCTPSYDNSWPSFVLFYTWPMILCITACVYCAIAMVRLWRHRRELSAVLSDTPGATRSQNYRLISFAVVLLLIYLPFNIVAFAGNMSTQWHIYSWSYIHPSNWADGILFDPLATPSFDRWTQIVTAYILFGFFGLGRDTKQMYRSWFQWLKKCFGQAVQRRN</sequence>
<dbReference type="GO" id="GO:0004932">
    <property type="term" value="F:mating-type factor pheromone receptor activity"/>
    <property type="evidence" value="ECO:0007669"/>
    <property type="project" value="InterPro"/>
</dbReference>
<evidence type="ECO:0000256" key="6">
    <source>
        <dbReference type="ARBA" id="ARBA00023040"/>
    </source>
</evidence>
<evidence type="ECO:0000256" key="5">
    <source>
        <dbReference type="ARBA" id="ARBA00022989"/>
    </source>
</evidence>
<feature type="transmembrane region" description="Helical" evidence="10">
    <location>
        <begin position="270"/>
        <end position="287"/>
    </location>
</feature>
<dbReference type="PANTHER" id="PTHR28097:SF1">
    <property type="entry name" value="PHEROMONE A FACTOR RECEPTOR"/>
    <property type="match status" value="1"/>
</dbReference>
<proteinExistence type="inferred from homology"/>
<evidence type="ECO:0000256" key="1">
    <source>
        <dbReference type="ARBA" id="ARBA00004141"/>
    </source>
</evidence>
<dbReference type="GO" id="GO:0005886">
    <property type="term" value="C:plasma membrane"/>
    <property type="evidence" value="ECO:0007669"/>
    <property type="project" value="TreeGrafter"/>
</dbReference>
<evidence type="ECO:0000256" key="3">
    <source>
        <dbReference type="ARBA" id="ARBA00022507"/>
    </source>
</evidence>
<feature type="transmembrane region" description="Helical" evidence="10">
    <location>
        <begin position="165"/>
        <end position="190"/>
    </location>
</feature>
<feature type="transmembrane region" description="Helical" evidence="10">
    <location>
        <begin position="34"/>
        <end position="58"/>
    </location>
</feature>
<dbReference type="EMBL" id="JAXLQG010000003">
    <property type="protein sequence ID" value="KAK5542572.1"/>
    <property type="molecule type" value="Genomic_DNA"/>
</dbReference>
<keyword evidence="12" id="KW-1185">Reference proteome</keyword>
<comment type="subcellular location">
    <subcellularLocation>
        <location evidence="1">Membrane</location>
        <topology evidence="1">Multi-pass membrane protein</topology>
    </subcellularLocation>
</comment>
<evidence type="ECO:0000256" key="7">
    <source>
        <dbReference type="ARBA" id="ARBA00023136"/>
    </source>
</evidence>
<reference evidence="11 12" key="1">
    <citation type="submission" date="2023-06" db="EMBL/GenBank/DDBJ databases">
        <title>Black Yeasts Isolated from many extreme environments.</title>
        <authorList>
            <person name="Coleine C."/>
            <person name="Stajich J.E."/>
            <person name="Selbmann L."/>
        </authorList>
    </citation>
    <scope>NUCLEOTIDE SEQUENCE [LARGE SCALE GENOMIC DNA]</scope>
    <source>
        <strain evidence="11 12">CCFEE 5887</strain>
    </source>
</reference>
<keyword evidence="5 10" id="KW-1133">Transmembrane helix</keyword>
<gene>
    <name evidence="11" type="primary">STE3</name>
    <name evidence="11" type="ORF">LTR25_002458</name>
</gene>
<dbReference type="InterPro" id="IPR001499">
    <property type="entry name" value="GPCR_STE3"/>
</dbReference>
<evidence type="ECO:0000256" key="10">
    <source>
        <dbReference type="SAM" id="Phobius"/>
    </source>
</evidence>
<comment type="similarity">
    <text evidence="2">Belongs to the G-protein coupled receptor 4 family.</text>
</comment>
<keyword evidence="7 10" id="KW-0472">Membrane</keyword>
<keyword evidence="8 11" id="KW-0675">Receptor</keyword>
<keyword evidence="4 10" id="KW-0812">Transmembrane</keyword>
<organism evidence="11 12">
    <name type="scientific">Vermiconidia calcicola</name>
    <dbReference type="NCBI Taxonomy" id="1690605"/>
    <lineage>
        <taxon>Eukaryota</taxon>
        <taxon>Fungi</taxon>
        <taxon>Dikarya</taxon>
        <taxon>Ascomycota</taxon>
        <taxon>Pezizomycotina</taxon>
        <taxon>Dothideomycetes</taxon>
        <taxon>Dothideomycetidae</taxon>
        <taxon>Mycosphaerellales</taxon>
        <taxon>Extremaceae</taxon>
        <taxon>Vermiconidia</taxon>
    </lineage>
</organism>
<dbReference type="PRINTS" id="PR00899">
    <property type="entry name" value="GPCRSTE3"/>
</dbReference>
<dbReference type="CDD" id="cd14966">
    <property type="entry name" value="7tmD_STE3"/>
    <property type="match status" value="1"/>
</dbReference>
<evidence type="ECO:0000256" key="4">
    <source>
        <dbReference type="ARBA" id="ARBA00022692"/>
    </source>
</evidence>
<comment type="caution">
    <text evidence="11">The sequence shown here is derived from an EMBL/GenBank/DDBJ whole genome shotgun (WGS) entry which is preliminary data.</text>
</comment>
<evidence type="ECO:0000256" key="9">
    <source>
        <dbReference type="ARBA" id="ARBA00023224"/>
    </source>
</evidence>